<protein>
    <submittedName>
        <fullName evidence="7">RNA polymerase sigma factor</fullName>
    </submittedName>
</protein>
<keyword evidence="2" id="KW-0805">Transcription regulation</keyword>
<dbReference type="InterPro" id="IPR036388">
    <property type="entry name" value="WH-like_DNA-bd_sf"/>
</dbReference>
<feature type="domain" description="RNA polymerase sigma-70 region 2" evidence="5">
    <location>
        <begin position="9"/>
        <end position="71"/>
    </location>
</feature>
<dbReference type="NCBIfam" id="TIGR02937">
    <property type="entry name" value="sigma70-ECF"/>
    <property type="match status" value="1"/>
</dbReference>
<gene>
    <name evidence="7" type="ORF">WMO64_00855</name>
</gene>
<comment type="similarity">
    <text evidence="1">Belongs to the sigma-70 factor family. ECF subfamily.</text>
</comment>
<keyword evidence="8" id="KW-1185">Reference proteome</keyword>
<dbReference type="EMBL" id="JBBMFK010000001">
    <property type="protein sequence ID" value="MEQ2442015.1"/>
    <property type="molecule type" value="Genomic_DNA"/>
</dbReference>
<keyword evidence="4" id="KW-0804">Transcription</keyword>
<dbReference type="InterPro" id="IPR007627">
    <property type="entry name" value="RNA_pol_sigma70_r2"/>
</dbReference>
<evidence type="ECO:0000259" key="6">
    <source>
        <dbReference type="Pfam" id="PF08281"/>
    </source>
</evidence>
<dbReference type="PANTHER" id="PTHR43133:SF51">
    <property type="entry name" value="RNA POLYMERASE SIGMA FACTOR"/>
    <property type="match status" value="1"/>
</dbReference>
<dbReference type="InterPro" id="IPR013249">
    <property type="entry name" value="RNA_pol_sigma70_r4_t2"/>
</dbReference>
<dbReference type="Gene3D" id="1.10.1740.10">
    <property type="match status" value="1"/>
</dbReference>
<evidence type="ECO:0000256" key="2">
    <source>
        <dbReference type="ARBA" id="ARBA00023015"/>
    </source>
</evidence>
<name>A0ABV1E3Y1_9FIRM</name>
<evidence type="ECO:0000256" key="4">
    <source>
        <dbReference type="ARBA" id="ARBA00023163"/>
    </source>
</evidence>
<accession>A0ABV1E3Y1</accession>
<feature type="domain" description="RNA polymerase sigma factor 70 region 4 type 2" evidence="6">
    <location>
        <begin position="100"/>
        <end position="148"/>
    </location>
</feature>
<dbReference type="InterPro" id="IPR013324">
    <property type="entry name" value="RNA_pol_sigma_r3/r4-like"/>
</dbReference>
<dbReference type="InterPro" id="IPR013325">
    <property type="entry name" value="RNA_pol_sigma_r2"/>
</dbReference>
<sequence>MKPSLEAVVKDYQNRLYAAAFSVCKSPQDAEDVVQDTLLQYWTQKKEFETEQHVRAWLLRVAINKAKNKTRTFFRRKALPLEDYMETLVFVSEESSGLFEAVMALPEKYRIVIHLFYYEDYTVGEIADILHITPGNVKTRLSRGRASLRGILKEAWEDDES</sequence>
<dbReference type="PANTHER" id="PTHR43133">
    <property type="entry name" value="RNA POLYMERASE ECF-TYPE SIGMA FACTO"/>
    <property type="match status" value="1"/>
</dbReference>
<evidence type="ECO:0000256" key="1">
    <source>
        <dbReference type="ARBA" id="ARBA00010641"/>
    </source>
</evidence>
<dbReference type="InterPro" id="IPR039425">
    <property type="entry name" value="RNA_pol_sigma-70-like"/>
</dbReference>
<comment type="caution">
    <text evidence="7">The sequence shown here is derived from an EMBL/GenBank/DDBJ whole genome shotgun (WGS) entry which is preliminary data.</text>
</comment>
<dbReference type="InterPro" id="IPR014284">
    <property type="entry name" value="RNA_pol_sigma-70_dom"/>
</dbReference>
<dbReference type="Proteomes" id="UP001464378">
    <property type="component" value="Unassembled WGS sequence"/>
</dbReference>
<evidence type="ECO:0000313" key="8">
    <source>
        <dbReference type="Proteomes" id="UP001464378"/>
    </source>
</evidence>
<evidence type="ECO:0000313" key="7">
    <source>
        <dbReference type="EMBL" id="MEQ2442015.1"/>
    </source>
</evidence>
<organism evidence="7 8">
    <name type="scientific">Pseudoflavonifractor intestinihominis</name>
    <dbReference type="NCBI Taxonomy" id="3133171"/>
    <lineage>
        <taxon>Bacteria</taxon>
        <taxon>Bacillati</taxon>
        <taxon>Bacillota</taxon>
        <taxon>Clostridia</taxon>
        <taxon>Eubacteriales</taxon>
        <taxon>Oscillospiraceae</taxon>
        <taxon>Pseudoflavonifractor</taxon>
    </lineage>
</organism>
<dbReference type="Pfam" id="PF04542">
    <property type="entry name" value="Sigma70_r2"/>
    <property type="match status" value="1"/>
</dbReference>
<evidence type="ECO:0000259" key="5">
    <source>
        <dbReference type="Pfam" id="PF04542"/>
    </source>
</evidence>
<reference evidence="7 8" key="1">
    <citation type="submission" date="2024-03" db="EMBL/GenBank/DDBJ databases">
        <title>Human intestinal bacterial collection.</title>
        <authorList>
            <person name="Pauvert C."/>
            <person name="Hitch T.C.A."/>
            <person name="Clavel T."/>
        </authorList>
    </citation>
    <scope>NUCLEOTIDE SEQUENCE [LARGE SCALE GENOMIC DNA]</scope>
    <source>
        <strain evidence="7 8">CLA-AP-H29</strain>
    </source>
</reference>
<dbReference type="SUPFAM" id="SSF88946">
    <property type="entry name" value="Sigma2 domain of RNA polymerase sigma factors"/>
    <property type="match status" value="1"/>
</dbReference>
<dbReference type="Gene3D" id="1.10.10.10">
    <property type="entry name" value="Winged helix-like DNA-binding domain superfamily/Winged helix DNA-binding domain"/>
    <property type="match status" value="1"/>
</dbReference>
<dbReference type="RefSeq" id="WP_294518953.1">
    <property type="nucleotide sequence ID" value="NZ_JBBMFK010000001.1"/>
</dbReference>
<evidence type="ECO:0000256" key="3">
    <source>
        <dbReference type="ARBA" id="ARBA00023082"/>
    </source>
</evidence>
<dbReference type="Pfam" id="PF08281">
    <property type="entry name" value="Sigma70_r4_2"/>
    <property type="match status" value="1"/>
</dbReference>
<dbReference type="SUPFAM" id="SSF88659">
    <property type="entry name" value="Sigma3 and sigma4 domains of RNA polymerase sigma factors"/>
    <property type="match status" value="1"/>
</dbReference>
<keyword evidence="3" id="KW-0731">Sigma factor</keyword>
<proteinExistence type="inferred from homology"/>
<dbReference type="CDD" id="cd06171">
    <property type="entry name" value="Sigma70_r4"/>
    <property type="match status" value="1"/>
</dbReference>